<dbReference type="RefSeq" id="WP_132281691.1">
    <property type="nucleotide sequence ID" value="NZ_SMGQ01000011.1"/>
</dbReference>
<keyword evidence="2" id="KW-1185">Reference proteome</keyword>
<gene>
    <name evidence="1" type="ORF">EDC19_1105</name>
</gene>
<protein>
    <submittedName>
        <fullName evidence="1">Uncharacterized protein</fullName>
    </submittedName>
</protein>
<dbReference type="InterPro" id="IPR011335">
    <property type="entry name" value="Restrct_endonuc-II-like"/>
</dbReference>
<dbReference type="Proteomes" id="UP000294545">
    <property type="component" value="Unassembled WGS sequence"/>
</dbReference>
<dbReference type="AlphaFoldDB" id="A0A4R1N183"/>
<dbReference type="SUPFAM" id="SSF52980">
    <property type="entry name" value="Restriction endonuclease-like"/>
    <property type="match status" value="1"/>
</dbReference>
<dbReference type="OrthoDB" id="2059911at2"/>
<evidence type="ECO:0000313" key="1">
    <source>
        <dbReference type="EMBL" id="TCK98672.1"/>
    </source>
</evidence>
<reference evidence="1 2" key="1">
    <citation type="submission" date="2019-03" db="EMBL/GenBank/DDBJ databases">
        <title>Genomic Encyclopedia of Type Strains, Phase IV (KMG-IV): sequencing the most valuable type-strain genomes for metagenomic binning, comparative biology and taxonomic classification.</title>
        <authorList>
            <person name="Goeker M."/>
        </authorList>
    </citation>
    <scope>NUCLEOTIDE SEQUENCE [LARGE SCALE GENOMIC DNA]</scope>
    <source>
        <strain evidence="1 2">DSM 24176</strain>
    </source>
</reference>
<proteinExistence type="predicted"/>
<sequence>MSDKTIKEIFENMRYYIICSTLNQVVNYIPLDLHRQGTKEKSEEIMIYNLTESETKNNSEKKSLFKRFDNQAWDENLFSVVPKEKYNYEEKTIVINEFLNTNKSNTGKEISKAIKRINICSNEGEVIWNITGGQKTTLLKILNFIQQENRKNDYVIYLEGNSNKMFYGKLNQYKQFEYKELGNQYWNKELDLQTIFNLSGYQYEDNIKNYLETNLEYADVYKKLNEIYDKCEDADALKKDNVQDKDKYKIKFLIELVKLNKEGEGDKFIQEMKRIAEELNVNMDNSNEIQKIVNAYKSEKVKRFGYIFEKMSILRIKEAVEELNIENHYFLELKHSVKINKKQNKFGKHIKELCEFDIVLSTASGQVVVFECKSGTMESNTGKARVYTAYATNGVYGKPILLIPFYKSQISIIHKYLFGDEKNMDQPEYKELRENFENILSAYRAALRSNMDIWGLDEIKDGLNELYIDALPVKG</sequence>
<organism evidence="1 2">
    <name type="scientific">Natranaerovirga hydrolytica</name>
    <dbReference type="NCBI Taxonomy" id="680378"/>
    <lineage>
        <taxon>Bacteria</taxon>
        <taxon>Bacillati</taxon>
        <taxon>Bacillota</taxon>
        <taxon>Clostridia</taxon>
        <taxon>Lachnospirales</taxon>
        <taxon>Natranaerovirgaceae</taxon>
        <taxon>Natranaerovirga</taxon>
    </lineage>
</organism>
<comment type="caution">
    <text evidence="1">The sequence shown here is derived from an EMBL/GenBank/DDBJ whole genome shotgun (WGS) entry which is preliminary data.</text>
</comment>
<dbReference type="EMBL" id="SMGQ01000011">
    <property type="protein sequence ID" value="TCK98672.1"/>
    <property type="molecule type" value="Genomic_DNA"/>
</dbReference>
<evidence type="ECO:0000313" key="2">
    <source>
        <dbReference type="Proteomes" id="UP000294545"/>
    </source>
</evidence>
<name>A0A4R1N183_9FIRM</name>
<accession>A0A4R1N183</accession>